<evidence type="ECO:0000256" key="12">
    <source>
        <dbReference type="ARBA" id="ARBA00023180"/>
    </source>
</evidence>
<dbReference type="GO" id="GO:0052851">
    <property type="term" value="F:ferric-chelate reductase (NADPH) activity"/>
    <property type="evidence" value="ECO:0007669"/>
    <property type="project" value="UniProtKB-EC"/>
</dbReference>
<feature type="transmembrane region" description="Helical" evidence="14">
    <location>
        <begin position="187"/>
        <end position="206"/>
    </location>
</feature>
<dbReference type="InterPro" id="IPR017938">
    <property type="entry name" value="Riboflavin_synthase-like_b-brl"/>
</dbReference>
<dbReference type="GO" id="GO:0006879">
    <property type="term" value="P:intracellular iron ion homeostasis"/>
    <property type="evidence" value="ECO:0007669"/>
    <property type="project" value="TreeGrafter"/>
</dbReference>
<evidence type="ECO:0000256" key="14">
    <source>
        <dbReference type="SAM" id="Phobius"/>
    </source>
</evidence>
<keyword evidence="6 14" id="KW-0812">Transmembrane</keyword>
<dbReference type="EMBL" id="KV427623">
    <property type="protein sequence ID" value="KZT06675.1"/>
    <property type="molecule type" value="Genomic_DNA"/>
</dbReference>
<dbReference type="STRING" id="1314785.A0A165EBL6"/>
<dbReference type="AlphaFoldDB" id="A0A165EBL6"/>
<evidence type="ECO:0000256" key="13">
    <source>
        <dbReference type="ARBA" id="ARBA00048483"/>
    </source>
</evidence>
<keyword evidence="9" id="KW-0560">Oxidoreductase</keyword>
<keyword evidence="17" id="KW-1185">Reference proteome</keyword>
<dbReference type="Proteomes" id="UP000076871">
    <property type="component" value="Unassembled WGS sequence"/>
</dbReference>
<keyword evidence="12" id="KW-0325">Glycoprotein</keyword>
<comment type="subcellular location">
    <subcellularLocation>
        <location evidence="1">Cell membrane</location>
        <topology evidence="1">Multi-pass membrane protein</topology>
    </subcellularLocation>
</comment>
<evidence type="ECO:0000256" key="7">
    <source>
        <dbReference type="ARBA" id="ARBA00022982"/>
    </source>
</evidence>
<accession>A0A165EBL6</accession>
<feature type="transmembrane region" description="Helical" evidence="14">
    <location>
        <begin position="212"/>
        <end position="231"/>
    </location>
</feature>
<dbReference type="SFLD" id="SFLDG01168">
    <property type="entry name" value="Ferric_reductase_subgroup_(FRE"/>
    <property type="match status" value="1"/>
</dbReference>
<dbReference type="PROSITE" id="PS51384">
    <property type="entry name" value="FAD_FR"/>
    <property type="match status" value="1"/>
</dbReference>
<evidence type="ECO:0000313" key="16">
    <source>
        <dbReference type="EMBL" id="KZT06675.1"/>
    </source>
</evidence>
<dbReference type="InterPro" id="IPR039261">
    <property type="entry name" value="FNR_nucleotide-bd"/>
</dbReference>
<dbReference type="SFLD" id="SFLDS00052">
    <property type="entry name" value="Ferric_Reductase_Domain"/>
    <property type="match status" value="1"/>
</dbReference>
<dbReference type="InterPro" id="IPR051410">
    <property type="entry name" value="Ferric/Cupric_Reductase"/>
</dbReference>
<proteinExistence type="inferred from homology"/>
<evidence type="ECO:0000256" key="11">
    <source>
        <dbReference type="ARBA" id="ARBA00023136"/>
    </source>
</evidence>
<sequence length="609" mass="68392">MAQKTNSAAAQANALKRKYANDYPKQVWYLVACFLFTISLCQFGSWVVSRLSSKKRSSSNTDAEAGASIPPKRFSIRNLPAAIVNTYRVMAFRWTLELGSSYTLNLAEVFVTCGYIIALFVWEFVNTTDPTTGQKFSLSWYGNRAGNIASAQLTLVTALGCKNNVVSYITGISYDKLNYVHRMTARVCFVMLWVHTANWLTAASWSEFDRTIWFLPIGMTAMVAFSILIVFSIRPVRDKAYEFFFITHFLMVFIFLLGGYFHAWKERKGSYIWPSFLIWGLDRFIRFMRMVVFNHLYFSWSKKRAHFDAQVELLSPNFIRVRIARPLHFHWKAGQTAYLTMPSVSFFPTESHPFTIASVETQEAAPITEKQLKGDAPYWRELVFLINVRDGFTKRLKKRAENSGKAMALVDGPYGFTPDLDNDDTVVLVAGGSGVAFTLSTFLGLVENVRTGKSACRKVVWIWAIREATHIDWVSDALKQALELAPPHLNVNILIHVTAGEPLPVSNQRAYDDDSIHDDSEGKLNEKNSTSISLLDYSSVRLCSGRPDLQTMLRDVVAISTGRLSVTVCGSQAVARACRNALRFPVSSPSSVAKGGPSVILHVESYGYA</sequence>
<feature type="transmembrane region" description="Helical" evidence="14">
    <location>
        <begin position="243"/>
        <end position="264"/>
    </location>
</feature>
<dbReference type="InterPro" id="IPR013121">
    <property type="entry name" value="Fe_red_NAD-bd_6"/>
</dbReference>
<dbReference type="InterPro" id="IPR017927">
    <property type="entry name" value="FAD-bd_FR_type"/>
</dbReference>
<dbReference type="CDD" id="cd06186">
    <property type="entry name" value="NOX_Duox_like_FAD_NADP"/>
    <property type="match status" value="1"/>
</dbReference>
<dbReference type="Pfam" id="PF01794">
    <property type="entry name" value="Ferric_reduct"/>
    <property type="match status" value="1"/>
</dbReference>
<dbReference type="GO" id="GO:0005886">
    <property type="term" value="C:plasma membrane"/>
    <property type="evidence" value="ECO:0007669"/>
    <property type="project" value="UniProtKB-SubCell"/>
</dbReference>
<evidence type="ECO:0000313" key="17">
    <source>
        <dbReference type="Proteomes" id="UP000076871"/>
    </source>
</evidence>
<keyword evidence="10" id="KW-0406">Ion transport</keyword>
<dbReference type="GO" id="GO:0006826">
    <property type="term" value="P:iron ion transport"/>
    <property type="evidence" value="ECO:0007669"/>
    <property type="project" value="TreeGrafter"/>
</dbReference>
<keyword evidence="4" id="KW-0813">Transport</keyword>
<evidence type="ECO:0000256" key="9">
    <source>
        <dbReference type="ARBA" id="ARBA00023002"/>
    </source>
</evidence>
<evidence type="ECO:0000256" key="2">
    <source>
        <dbReference type="ARBA" id="ARBA00006278"/>
    </source>
</evidence>
<dbReference type="SUPFAM" id="SSF52343">
    <property type="entry name" value="Ferredoxin reductase-like, C-terminal NADP-linked domain"/>
    <property type="match status" value="1"/>
</dbReference>
<organism evidence="16 17">
    <name type="scientific">Laetiporus sulphureus 93-53</name>
    <dbReference type="NCBI Taxonomy" id="1314785"/>
    <lineage>
        <taxon>Eukaryota</taxon>
        <taxon>Fungi</taxon>
        <taxon>Dikarya</taxon>
        <taxon>Basidiomycota</taxon>
        <taxon>Agaricomycotina</taxon>
        <taxon>Agaricomycetes</taxon>
        <taxon>Polyporales</taxon>
        <taxon>Laetiporus</taxon>
    </lineage>
</organism>
<dbReference type="GeneID" id="63818387"/>
<keyword evidence="8 14" id="KW-1133">Transmembrane helix</keyword>
<evidence type="ECO:0000256" key="10">
    <source>
        <dbReference type="ARBA" id="ARBA00023065"/>
    </source>
</evidence>
<dbReference type="FunCoup" id="A0A165EBL6">
    <property type="interactions" value="200"/>
</dbReference>
<evidence type="ECO:0000256" key="8">
    <source>
        <dbReference type="ARBA" id="ARBA00022989"/>
    </source>
</evidence>
<evidence type="ECO:0000256" key="6">
    <source>
        <dbReference type="ARBA" id="ARBA00022692"/>
    </source>
</evidence>
<dbReference type="InParanoid" id="A0A165EBL6"/>
<gene>
    <name evidence="16" type="ORF">LAESUDRAFT_147846</name>
</gene>
<feature type="transmembrane region" description="Helical" evidence="14">
    <location>
        <begin position="27"/>
        <end position="48"/>
    </location>
</feature>
<evidence type="ECO:0000259" key="15">
    <source>
        <dbReference type="PROSITE" id="PS51384"/>
    </source>
</evidence>
<protein>
    <recommendedName>
        <fullName evidence="3">ferric-chelate reductase (NADPH)</fullName>
        <ecNumber evidence="3">1.16.1.9</ecNumber>
    </recommendedName>
</protein>
<keyword evidence="7" id="KW-0249">Electron transport</keyword>
<keyword evidence="5" id="KW-1003">Cell membrane</keyword>
<dbReference type="Gene3D" id="3.40.50.80">
    <property type="entry name" value="Nucleotide-binding domain of ferredoxin-NADP reductase (FNR) module"/>
    <property type="match status" value="1"/>
</dbReference>
<evidence type="ECO:0000256" key="4">
    <source>
        <dbReference type="ARBA" id="ARBA00022448"/>
    </source>
</evidence>
<dbReference type="InterPro" id="IPR013112">
    <property type="entry name" value="FAD-bd_8"/>
</dbReference>
<feature type="transmembrane region" description="Helical" evidence="14">
    <location>
        <begin position="102"/>
        <end position="125"/>
    </location>
</feature>
<dbReference type="RefSeq" id="XP_040764415.1">
    <property type="nucleotide sequence ID" value="XM_040901355.1"/>
</dbReference>
<reference evidence="16 17" key="1">
    <citation type="journal article" date="2016" name="Mol. Biol. Evol.">
        <title>Comparative Genomics of Early-Diverging Mushroom-Forming Fungi Provides Insights into the Origins of Lignocellulose Decay Capabilities.</title>
        <authorList>
            <person name="Nagy L.G."/>
            <person name="Riley R."/>
            <person name="Tritt A."/>
            <person name="Adam C."/>
            <person name="Daum C."/>
            <person name="Floudas D."/>
            <person name="Sun H."/>
            <person name="Yadav J.S."/>
            <person name="Pangilinan J."/>
            <person name="Larsson K.H."/>
            <person name="Matsuura K."/>
            <person name="Barry K."/>
            <person name="Labutti K."/>
            <person name="Kuo R."/>
            <person name="Ohm R.A."/>
            <person name="Bhattacharya S.S."/>
            <person name="Shirouzu T."/>
            <person name="Yoshinaga Y."/>
            <person name="Martin F.M."/>
            <person name="Grigoriev I.V."/>
            <person name="Hibbett D.S."/>
        </authorList>
    </citation>
    <scope>NUCLEOTIDE SEQUENCE [LARGE SCALE GENOMIC DNA]</scope>
    <source>
        <strain evidence="16 17">93-53</strain>
    </source>
</reference>
<dbReference type="Pfam" id="PF08030">
    <property type="entry name" value="NAD_binding_6"/>
    <property type="match status" value="1"/>
</dbReference>
<evidence type="ECO:0000256" key="3">
    <source>
        <dbReference type="ARBA" id="ARBA00012668"/>
    </source>
</evidence>
<evidence type="ECO:0000256" key="1">
    <source>
        <dbReference type="ARBA" id="ARBA00004651"/>
    </source>
</evidence>
<comment type="similarity">
    <text evidence="2">Belongs to the ferric reductase (FRE) family.</text>
</comment>
<dbReference type="PANTHER" id="PTHR32361:SF9">
    <property type="entry name" value="FERRIC REDUCTASE TRANSMEMBRANE COMPONENT 3-RELATED"/>
    <property type="match status" value="1"/>
</dbReference>
<dbReference type="InterPro" id="IPR013130">
    <property type="entry name" value="Fe3_Rdtase_TM_dom"/>
</dbReference>
<dbReference type="SUPFAM" id="SSF63380">
    <property type="entry name" value="Riboflavin synthase domain-like"/>
    <property type="match status" value="1"/>
</dbReference>
<keyword evidence="11 14" id="KW-0472">Membrane</keyword>
<dbReference type="Pfam" id="PF08022">
    <property type="entry name" value="FAD_binding_8"/>
    <property type="match status" value="1"/>
</dbReference>
<evidence type="ECO:0000256" key="5">
    <source>
        <dbReference type="ARBA" id="ARBA00022475"/>
    </source>
</evidence>
<feature type="domain" description="FAD-binding FR-type" evidence="15">
    <location>
        <begin position="301"/>
        <end position="420"/>
    </location>
</feature>
<dbReference type="PANTHER" id="PTHR32361">
    <property type="entry name" value="FERRIC/CUPRIC REDUCTASE TRANSMEMBRANE COMPONENT"/>
    <property type="match status" value="1"/>
</dbReference>
<name>A0A165EBL6_9APHY</name>
<comment type="catalytic activity">
    <reaction evidence="13">
        <text>2 a Fe(II)-siderophore + NADP(+) + H(+) = 2 a Fe(III)-siderophore + NADPH</text>
        <dbReference type="Rhea" id="RHEA:28795"/>
        <dbReference type="Rhea" id="RHEA-COMP:11342"/>
        <dbReference type="Rhea" id="RHEA-COMP:11344"/>
        <dbReference type="ChEBI" id="CHEBI:15378"/>
        <dbReference type="ChEBI" id="CHEBI:29033"/>
        <dbReference type="ChEBI" id="CHEBI:29034"/>
        <dbReference type="ChEBI" id="CHEBI:57783"/>
        <dbReference type="ChEBI" id="CHEBI:58349"/>
        <dbReference type="EC" id="1.16.1.9"/>
    </reaction>
</comment>
<dbReference type="OrthoDB" id="4494341at2759"/>
<dbReference type="GO" id="GO:0015677">
    <property type="term" value="P:copper ion import"/>
    <property type="evidence" value="ECO:0007669"/>
    <property type="project" value="TreeGrafter"/>
</dbReference>
<dbReference type="EC" id="1.16.1.9" evidence="3"/>